<feature type="region of interest" description="Disordered" evidence="1">
    <location>
        <begin position="38"/>
        <end position="57"/>
    </location>
</feature>
<keyword evidence="3" id="KW-1185">Reference proteome</keyword>
<gene>
    <name evidence="2" type="ORF">JI435_001170</name>
</gene>
<evidence type="ECO:0000256" key="1">
    <source>
        <dbReference type="SAM" id="MobiDB-lite"/>
    </source>
</evidence>
<feature type="region of interest" description="Disordered" evidence="1">
    <location>
        <begin position="1"/>
        <end position="30"/>
    </location>
</feature>
<dbReference type="OrthoDB" id="5223508at2759"/>
<reference evidence="3" key="1">
    <citation type="journal article" date="2021" name="BMC Genomics">
        <title>Chromosome-level genome assembly and manually-curated proteome of model necrotroph Parastagonospora nodorum Sn15 reveals a genome-wide trove of candidate effector homologs, and redundancy of virulence-related functions within an accessory chromosome.</title>
        <authorList>
            <person name="Bertazzoni S."/>
            <person name="Jones D.A.B."/>
            <person name="Phan H.T."/>
            <person name="Tan K.-C."/>
            <person name="Hane J.K."/>
        </authorList>
    </citation>
    <scope>NUCLEOTIDE SEQUENCE [LARGE SCALE GENOMIC DNA]</scope>
    <source>
        <strain evidence="3">SN15 / ATCC MYA-4574 / FGSC 10173)</strain>
    </source>
</reference>
<proteinExistence type="predicted"/>
<dbReference type="Proteomes" id="UP000663193">
    <property type="component" value="Chromosome 1"/>
</dbReference>
<sequence>MPPRIPVRSPWASRPAVSSLNGSDGPLPRCVRSFTSTPTTLALGPQSPNYIDVPKPRQPTFALEPEVKGHLPVPRDIFKTRNKHPKASDVFLNRSTKAPKAQKAPGPHSRDAEYQLYKQRLAEARRAALKEGVKQLHERKVATDAQFQAKLQATYADRLQRATAPPRETDLLTSTSIQKGIRDFLDDALPTSSRTNIPKRRTAYQRRVARVQAVRASRLHDLYVNAREFIVEESQLDAAIEKAFGTEDQPVGWNVRGDAGLRSEGKEGLSPWHGPMPEGVGDMLQKLRGGEGVGLAKERVRKVAEALTGGKM</sequence>
<dbReference type="InterPro" id="IPR058940">
    <property type="entry name" value="mS26_fungi"/>
</dbReference>
<evidence type="ECO:0000313" key="3">
    <source>
        <dbReference type="Proteomes" id="UP000663193"/>
    </source>
</evidence>
<feature type="region of interest" description="Disordered" evidence="1">
    <location>
        <begin position="92"/>
        <end position="111"/>
    </location>
</feature>
<dbReference type="KEGG" id="pno:SNOG_00117"/>
<dbReference type="Pfam" id="PF26163">
    <property type="entry name" value="mS26"/>
    <property type="match status" value="1"/>
</dbReference>
<dbReference type="EMBL" id="CP069023">
    <property type="protein sequence ID" value="QRC90596.1"/>
    <property type="molecule type" value="Genomic_DNA"/>
</dbReference>
<dbReference type="OMA" id="WNLGPPP"/>
<protein>
    <submittedName>
        <fullName evidence="2">Uncharacterized protein</fullName>
    </submittedName>
</protein>
<accession>A0A7U2EPG8</accession>
<evidence type="ECO:0000313" key="2">
    <source>
        <dbReference type="EMBL" id="QRC90596.1"/>
    </source>
</evidence>
<dbReference type="RefSeq" id="XP_001790812.1">
    <property type="nucleotide sequence ID" value="XM_001790760.1"/>
</dbReference>
<dbReference type="AlphaFoldDB" id="A0A7U2EPG8"/>
<dbReference type="CDD" id="cd23703">
    <property type="entry name" value="mS26_PET12"/>
    <property type="match status" value="1"/>
</dbReference>
<name>A0A7U2EPG8_PHANO</name>
<organism evidence="2 3">
    <name type="scientific">Phaeosphaeria nodorum (strain SN15 / ATCC MYA-4574 / FGSC 10173)</name>
    <name type="common">Glume blotch fungus</name>
    <name type="synonym">Parastagonospora nodorum</name>
    <dbReference type="NCBI Taxonomy" id="321614"/>
    <lineage>
        <taxon>Eukaryota</taxon>
        <taxon>Fungi</taxon>
        <taxon>Dikarya</taxon>
        <taxon>Ascomycota</taxon>
        <taxon>Pezizomycotina</taxon>
        <taxon>Dothideomycetes</taxon>
        <taxon>Pleosporomycetidae</taxon>
        <taxon>Pleosporales</taxon>
        <taxon>Pleosporineae</taxon>
        <taxon>Phaeosphaeriaceae</taxon>
        <taxon>Parastagonospora</taxon>
    </lineage>
</organism>
<dbReference type="VEuPathDB" id="FungiDB:JI435_001170"/>